<evidence type="ECO:0000256" key="1">
    <source>
        <dbReference type="SAM" id="SignalP"/>
    </source>
</evidence>
<keyword evidence="3" id="KW-1185">Reference proteome</keyword>
<evidence type="ECO:0000313" key="2">
    <source>
        <dbReference type="EMBL" id="RAI83854.1"/>
    </source>
</evidence>
<sequence length="129" mass="14587">MKKLLTLLVGIILLTTCADDSDFDNPTGIFIRVENASGVDFKDIFISSGSRGVEFGDLKAGKKSDFNEFENAYRYGFVRLMADGEELRLQPFDYVGETPLSNGYYTYKLNLDETDPENVRLSLEFFIVN</sequence>
<organism evidence="2 3">
    <name type="scientific">Algoriphagus yeomjeoni</name>
    <dbReference type="NCBI Taxonomy" id="291403"/>
    <lineage>
        <taxon>Bacteria</taxon>
        <taxon>Pseudomonadati</taxon>
        <taxon>Bacteroidota</taxon>
        <taxon>Cytophagia</taxon>
        <taxon>Cytophagales</taxon>
        <taxon>Cyclobacteriaceae</taxon>
        <taxon>Algoriphagus</taxon>
    </lineage>
</organism>
<dbReference type="EMBL" id="QLLK01000021">
    <property type="protein sequence ID" value="RAI83854.1"/>
    <property type="molecule type" value="Genomic_DNA"/>
</dbReference>
<feature type="signal peptide" evidence="1">
    <location>
        <begin position="1"/>
        <end position="18"/>
    </location>
</feature>
<evidence type="ECO:0008006" key="4">
    <source>
        <dbReference type="Google" id="ProtNLM"/>
    </source>
</evidence>
<gene>
    <name evidence="2" type="ORF">LV83_04168</name>
</gene>
<name>A0A327NYK1_9BACT</name>
<proteinExistence type="predicted"/>
<protein>
    <recommendedName>
        <fullName evidence="4">DUF4377 domain-containing protein</fullName>
    </recommendedName>
</protein>
<comment type="caution">
    <text evidence="2">The sequence shown here is derived from an EMBL/GenBank/DDBJ whole genome shotgun (WGS) entry which is preliminary data.</text>
</comment>
<dbReference type="OrthoDB" id="980950at2"/>
<dbReference type="RefSeq" id="WP_111613467.1">
    <property type="nucleotide sequence ID" value="NZ_QLLK01000021.1"/>
</dbReference>
<dbReference type="AlphaFoldDB" id="A0A327NYK1"/>
<dbReference type="Proteomes" id="UP000249610">
    <property type="component" value="Unassembled WGS sequence"/>
</dbReference>
<evidence type="ECO:0000313" key="3">
    <source>
        <dbReference type="Proteomes" id="UP000249610"/>
    </source>
</evidence>
<feature type="chain" id="PRO_5016282672" description="DUF4377 domain-containing protein" evidence="1">
    <location>
        <begin position="19"/>
        <end position="129"/>
    </location>
</feature>
<reference evidence="2 3" key="1">
    <citation type="submission" date="2018-06" db="EMBL/GenBank/DDBJ databases">
        <title>Genomic Encyclopedia of Archaeal and Bacterial Type Strains, Phase II (KMG-II): from individual species to whole genera.</title>
        <authorList>
            <person name="Goeker M."/>
        </authorList>
    </citation>
    <scope>NUCLEOTIDE SEQUENCE [LARGE SCALE GENOMIC DNA]</scope>
    <source>
        <strain evidence="2 3">DSM 23446</strain>
    </source>
</reference>
<accession>A0A327NYK1</accession>
<keyword evidence="1" id="KW-0732">Signal</keyword>